<reference evidence="2 3" key="1">
    <citation type="submission" date="2019-08" db="EMBL/GenBank/DDBJ databases">
        <title>In-depth cultivation of the pig gut microbiome towards novel bacterial diversity and tailored functional studies.</title>
        <authorList>
            <person name="Wylensek D."/>
            <person name="Hitch T.C.A."/>
            <person name="Clavel T."/>
        </authorList>
    </citation>
    <scope>NUCLEOTIDE SEQUENCE [LARGE SCALE GENOMIC DNA]</scope>
    <source>
        <strain evidence="2 3">WCA-389-WT-23D1</strain>
    </source>
</reference>
<dbReference type="Gene3D" id="3.30.1460.30">
    <property type="entry name" value="YgaC/TfoX-N like chaperone"/>
    <property type="match status" value="1"/>
</dbReference>
<dbReference type="RefSeq" id="WP_154471634.1">
    <property type="nucleotide sequence ID" value="NZ_DBEWUL010000031.1"/>
</dbReference>
<dbReference type="SUPFAM" id="SSF159894">
    <property type="entry name" value="YgaC/TfoX-N like"/>
    <property type="match status" value="1"/>
</dbReference>
<keyword evidence="3" id="KW-1185">Reference proteome</keyword>
<name>A0A7X2NJU0_9CLOT</name>
<comment type="caution">
    <text evidence="2">The sequence shown here is derived from an EMBL/GenBank/DDBJ whole genome shotgun (WGS) entry which is preliminary data.</text>
</comment>
<evidence type="ECO:0000313" key="3">
    <source>
        <dbReference type="Proteomes" id="UP000429958"/>
    </source>
</evidence>
<evidence type="ECO:0000313" key="2">
    <source>
        <dbReference type="EMBL" id="MSS36147.1"/>
    </source>
</evidence>
<sequence>MATSKEYHDYILENLQTVGAVSTRKMMGEYLVYFQNKLVGVICDNCLFLKPTETVLEYMPDADRAYPYEGSKSLMVVVDNVEETDLMSEVLRKMYRELPEVKKKARKGKLERQKE</sequence>
<gene>
    <name evidence="2" type="ORF">FYJ39_06060</name>
</gene>
<feature type="domain" description="TfoX N-terminal" evidence="1">
    <location>
        <begin position="13"/>
        <end position="73"/>
    </location>
</feature>
<accession>A0A7X2NJU0</accession>
<proteinExistence type="predicted"/>
<dbReference type="AlphaFoldDB" id="A0A7X2NJU0"/>
<dbReference type="Pfam" id="PF04993">
    <property type="entry name" value="TfoX_N"/>
    <property type="match status" value="1"/>
</dbReference>
<protein>
    <submittedName>
        <fullName evidence="2">Competence protein TfoX</fullName>
    </submittedName>
</protein>
<dbReference type="EMBL" id="VUMD01000004">
    <property type="protein sequence ID" value="MSS36147.1"/>
    <property type="molecule type" value="Genomic_DNA"/>
</dbReference>
<evidence type="ECO:0000259" key="1">
    <source>
        <dbReference type="Pfam" id="PF04993"/>
    </source>
</evidence>
<dbReference type="InterPro" id="IPR007076">
    <property type="entry name" value="TfoX_N"/>
</dbReference>
<dbReference type="Proteomes" id="UP000429958">
    <property type="component" value="Unassembled WGS sequence"/>
</dbReference>
<organism evidence="2 3">
    <name type="scientific">Clostridium porci</name>
    <dbReference type="NCBI Taxonomy" id="2605778"/>
    <lineage>
        <taxon>Bacteria</taxon>
        <taxon>Bacillati</taxon>
        <taxon>Bacillota</taxon>
        <taxon>Clostridia</taxon>
        <taxon>Eubacteriales</taxon>
        <taxon>Clostridiaceae</taxon>
        <taxon>Clostridium</taxon>
    </lineage>
</organism>